<reference evidence="1" key="2">
    <citation type="journal article" date="2021" name="Microbiome">
        <title>Successional dynamics and alternative stable states in a saline activated sludge microbial community over 9 years.</title>
        <authorList>
            <person name="Wang Y."/>
            <person name="Ye J."/>
            <person name="Ju F."/>
            <person name="Liu L."/>
            <person name="Boyd J.A."/>
            <person name="Deng Y."/>
            <person name="Parks D.H."/>
            <person name="Jiang X."/>
            <person name="Yin X."/>
            <person name="Woodcroft B.J."/>
            <person name="Tyson G.W."/>
            <person name="Hugenholtz P."/>
            <person name="Polz M.F."/>
            <person name="Zhang T."/>
        </authorList>
    </citation>
    <scope>NUCLEOTIDE SEQUENCE</scope>
    <source>
        <strain evidence="1">HKST-UBA01</strain>
    </source>
</reference>
<evidence type="ECO:0000313" key="2">
    <source>
        <dbReference type="Proteomes" id="UP000697710"/>
    </source>
</evidence>
<dbReference type="EMBL" id="JAGQHR010000017">
    <property type="protein sequence ID" value="MCA9726300.1"/>
    <property type="molecule type" value="Genomic_DNA"/>
</dbReference>
<proteinExistence type="predicted"/>
<protein>
    <submittedName>
        <fullName evidence="1">Uncharacterized protein</fullName>
    </submittedName>
</protein>
<gene>
    <name evidence="1" type="ORF">KC729_01360</name>
</gene>
<name>A0A956LV52_UNCEI</name>
<dbReference type="AlphaFoldDB" id="A0A956LV52"/>
<organism evidence="1 2">
    <name type="scientific">Eiseniibacteriota bacterium</name>
    <dbReference type="NCBI Taxonomy" id="2212470"/>
    <lineage>
        <taxon>Bacteria</taxon>
        <taxon>Candidatus Eiseniibacteriota</taxon>
    </lineage>
</organism>
<evidence type="ECO:0000313" key="1">
    <source>
        <dbReference type="EMBL" id="MCA9726300.1"/>
    </source>
</evidence>
<sequence>MGRILVGALIAIAVVFGLMSVMHKKGAESPATIRQETALISTVTGGERIELAQHVPDQGVAVVEFTADW</sequence>
<dbReference type="Proteomes" id="UP000697710">
    <property type="component" value="Unassembled WGS sequence"/>
</dbReference>
<reference evidence="1" key="1">
    <citation type="submission" date="2020-04" db="EMBL/GenBank/DDBJ databases">
        <authorList>
            <person name="Zhang T."/>
        </authorList>
    </citation>
    <scope>NUCLEOTIDE SEQUENCE</scope>
    <source>
        <strain evidence="1">HKST-UBA01</strain>
    </source>
</reference>
<comment type="caution">
    <text evidence="1">The sequence shown here is derived from an EMBL/GenBank/DDBJ whole genome shotgun (WGS) entry which is preliminary data.</text>
</comment>
<accession>A0A956LV52</accession>